<feature type="chain" id="PRO_5031421978" evidence="2">
    <location>
        <begin position="19"/>
        <end position="422"/>
    </location>
</feature>
<name>A0A7V8NQ96_9BACT</name>
<proteinExistence type="predicted"/>
<sequence>MNRKLVYLVFVALTAASAADLPSAWRFWRYSRAIQVPHADALNYITLDREVFSHSENQLADVRIIDDSGQQFPYEMRSQITLPPEPVRVPTTLREKSFVPGQFTQVIVDLGERSRFHNSLRVETPESDFINWVQVAASDDAHIWRIVNPRAPISRFRRNNLEGDRSVRYSENNARYLRVRIELAGDSFEVSDIEVFSSPITKSERPAEGAPLFSSLAPDSGVPGSETRWTVDLGSGNVPVAKFKFVTSQPDFYRAVRILASSDGNEWQFAGGGEIHRYVVGGKAEESLAVPCYEPSGQRYWRVEVLNASDAPLSAVRISAVMPLRFVLFHPAANRSYRLIYGNPRANAPQYDLARTLQIPALEAMFHSNLGSEDPTSNYADARPFTERHPNLLWIALGMAVILLGYAALRAFSTPSPADAEK</sequence>
<gene>
    <name evidence="3" type="ORF">HRJ53_09525</name>
</gene>
<feature type="signal peptide" evidence="2">
    <location>
        <begin position="1"/>
        <end position="18"/>
    </location>
</feature>
<dbReference type="Pfam" id="PF13163">
    <property type="entry name" value="DUF3999"/>
    <property type="match status" value="1"/>
</dbReference>
<dbReference type="Proteomes" id="UP000567293">
    <property type="component" value="Unassembled WGS sequence"/>
</dbReference>
<protein>
    <submittedName>
        <fullName evidence="3">DUF3999 family protein</fullName>
    </submittedName>
</protein>
<comment type="caution">
    <text evidence="3">The sequence shown here is derived from an EMBL/GenBank/DDBJ whole genome shotgun (WGS) entry which is preliminary data.</text>
</comment>
<reference evidence="3" key="1">
    <citation type="submission" date="2020-06" db="EMBL/GenBank/DDBJ databases">
        <title>Legume-microbial interactions unlock mineral nutrients during tropical forest succession.</title>
        <authorList>
            <person name="Epihov D.Z."/>
        </authorList>
    </citation>
    <scope>NUCLEOTIDE SEQUENCE [LARGE SCALE GENOMIC DNA]</scope>
    <source>
        <strain evidence="3">Pan2503</strain>
    </source>
</reference>
<accession>A0A7V8NQ96</accession>
<evidence type="ECO:0000313" key="4">
    <source>
        <dbReference type="Proteomes" id="UP000567293"/>
    </source>
</evidence>
<dbReference type="EMBL" id="JACDQQ010000916">
    <property type="protein sequence ID" value="MBA0085225.1"/>
    <property type="molecule type" value="Genomic_DNA"/>
</dbReference>
<evidence type="ECO:0000313" key="3">
    <source>
        <dbReference type="EMBL" id="MBA0085225.1"/>
    </source>
</evidence>
<evidence type="ECO:0000256" key="2">
    <source>
        <dbReference type="SAM" id="SignalP"/>
    </source>
</evidence>
<keyword evidence="4" id="KW-1185">Reference proteome</keyword>
<evidence type="ECO:0000256" key="1">
    <source>
        <dbReference type="SAM" id="Phobius"/>
    </source>
</evidence>
<organism evidence="3 4">
    <name type="scientific">Candidatus Acidiferrum panamense</name>
    <dbReference type="NCBI Taxonomy" id="2741543"/>
    <lineage>
        <taxon>Bacteria</taxon>
        <taxon>Pseudomonadati</taxon>
        <taxon>Acidobacteriota</taxon>
        <taxon>Terriglobia</taxon>
        <taxon>Candidatus Acidiferrales</taxon>
        <taxon>Candidatus Acidiferrum</taxon>
    </lineage>
</organism>
<keyword evidence="1" id="KW-1133">Transmembrane helix</keyword>
<feature type="transmembrane region" description="Helical" evidence="1">
    <location>
        <begin position="392"/>
        <end position="412"/>
    </location>
</feature>
<keyword evidence="2" id="KW-0732">Signal</keyword>
<keyword evidence="1" id="KW-0472">Membrane</keyword>
<dbReference type="AlphaFoldDB" id="A0A7V8NQ96"/>
<dbReference type="InterPro" id="IPR025060">
    <property type="entry name" value="DUF3999"/>
</dbReference>
<keyword evidence="1" id="KW-0812">Transmembrane</keyword>